<dbReference type="Gene3D" id="3.10.620.30">
    <property type="match status" value="1"/>
</dbReference>
<evidence type="ECO:0000313" key="4">
    <source>
        <dbReference type="EMBL" id="KIO76589.1"/>
    </source>
</evidence>
<dbReference type="Pfam" id="PF01841">
    <property type="entry name" value="Transglut_core"/>
    <property type="match status" value="1"/>
</dbReference>
<protein>
    <submittedName>
        <fullName evidence="4">Contig59, whole genome shotgun sequence</fullName>
    </submittedName>
</protein>
<dbReference type="Pfam" id="PF22316">
    <property type="entry name" value="ABhydrolase-like_N"/>
    <property type="match status" value="1"/>
</dbReference>
<keyword evidence="5" id="KW-1185">Reference proteome</keyword>
<dbReference type="RefSeq" id="WP_041882879.1">
    <property type="nucleotide sequence ID" value="NZ_CP157278.1"/>
</dbReference>
<gene>
    <name evidence="4" type="ORF">TH53_14195</name>
</gene>
<dbReference type="EMBL" id="JXRA01000059">
    <property type="protein sequence ID" value="KIO76589.1"/>
    <property type="molecule type" value="Genomic_DNA"/>
</dbReference>
<dbReference type="InterPro" id="IPR002931">
    <property type="entry name" value="Transglutaminase-like"/>
</dbReference>
<evidence type="ECO:0000259" key="3">
    <source>
        <dbReference type="Pfam" id="PF22316"/>
    </source>
</evidence>
<accession>A0A0D0FVU1</accession>
<dbReference type="InterPro" id="IPR054527">
    <property type="entry name" value="BCE_2095-like_N"/>
</dbReference>
<sequence length="410" mass="46733">MRKIIAIILSIGCMTFVAYSQTGGATDEFEQSYKIANQLINESLAKKDYKMAEIQTIGFINQFKKMSARTQTKYAVLIPNHYYNLSCMAALGGNKSKAILYLDSAFQHGYYNYRHTLADDDLNSLRGEQQFKVVLQKIREKGDLVYVLQQSGNYNNKDSRTSVAFTYQSAKAPELVKFRKQYKLDSVSGNGDEISKIKNLLLWAHHAVRHDGSSDNPVKRNAADLIEICKKENRGVNCRMMATVLRDACQAMGFKARVVTCMPKDTADLDCHVINVVWSEKLNKWLWMDPTFNAYVSDDKGTLLNIEEVRNKLVRGEALVLNDDANWNDKEKKTKEDYLDYYMSKNLYWLNCYARSEWNIETAGDGKPLAEVVNLYPGKFTTITGDKEKGKTRLSYATNNAAYFWAKPGQ</sequence>
<feature type="domain" description="Transglutaminase-like" evidence="2">
    <location>
        <begin position="185"/>
        <end position="290"/>
    </location>
</feature>
<reference evidence="4 5" key="1">
    <citation type="submission" date="2015-01" db="EMBL/GenBank/DDBJ databases">
        <title>Draft genome sequence of Pedobacter sp. NL19 isolated from sludge of an effluent treatment pond in an abandoned uranium mine.</title>
        <authorList>
            <person name="Santos T."/>
            <person name="Caetano T."/>
            <person name="Covas C."/>
            <person name="Cruz A."/>
            <person name="Mendo S."/>
        </authorList>
    </citation>
    <scope>NUCLEOTIDE SEQUENCE [LARGE SCALE GENOMIC DNA]</scope>
    <source>
        <strain evidence="4 5">NL19</strain>
    </source>
</reference>
<dbReference type="STRING" id="1503925.TH53_14195"/>
<dbReference type="AlphaFoldDB" id="A0A0D0FVU1"/>
<name>A0A0D0FVU1_9SPHI</name>
<dbReference type="InterPro" id="IPR038765">
    <property type="entry name" value="Papain-like_cys_pep_sf"/>
</dbReference>
<dbReference type="SUPFAM" id="SSF54001">
    <property type="entry name" value="Cysteine proteinases"/>
    <property type="match status" value="1"/>
</dbReference>
<evidence type="ECO:0000259" key="2">
    <source>
        <dbReference type="Pfam" id="PF01841"/>
    </source>
</evidence>
<proteinExistence type="predicted"/>
<feature type="chain" id="PRO_5002210367" evidence="1">
    <location>
        <begin position="21"/>
        <end position="410"/>
    </location>
</feature>
<dbReference type="NCBIfam" id="NF047558">
    <property type="entry name" value="TPR_END_plus"/>
    <property type="match status" value="1"/>
</dbReference>
<feature type="domain" description="BCE-2095-like N-terminal" evidence="3">
    <location>
        <begin position="37"/>
        <end position="139"/>
    </location>
</feature>
<comment type="caution">
    <text evidence="4">The sequence shown here is derived from an EMBL/GenBank/DDBJ whole genome shotgun (WGS) entry which is preliminary data.</text>
</comment>
<evidence type="ECO:0000313" key="5">
    <source>
        <dbReference type="Proteomes" id="UP000032049"/>
    </source>
</evidence>
<evidence type="ECO:0000256" key="1">
    <source>
        <dbReference type="SAM" id="SignalP"/>
    </source>
</evidence>
<organism evidence="4 5">
    <name type="scientific">Pedobacter lusitanus</name>
    <dbReference type="NCBI Taxonomy" id="1503925"/>
    <lineage>
        <taxon>Bacteria</taxon>
        <taxon>Pseudomonadati</taxon>
        <taxon>Bacteroidota</taxon>
        <taxon>Sphingobacteriia</taxon>
        <taxon>Sphingobacteriales</taxon>
        <taxon>Sphingobacteriaceae</taxon>
        <taxon>Pedobacter</taxon>
    </lineage>
</organism>
<dbReference type="Proteomes" id="UP000032049">
    <property type="component" value="Unassembled WGS sequence"/>
</dbReference>
<feature type="signal peptide" evidence="1">
    <location>
        <begin position="1"/>
        <end position="20"/>
    </location>
</feature>
<dbReference type="OrthoDB" id="5166556at2"/>
<keyword evidence="1" id="KW-0732">Signal</keyword>